<feature type="domain" description="Lnb-like transmembrane" evidence="4">
    <location>
        <begin position="239"/>
        <end position="369"/>
    </location>
</feature>
<dbReference type="Pfam" id="PF25221">
    <property type="entry name" value="5TMH_Lnb"/>
    <property type="match status" value="1"/>
</dbReference>
<accession>A0A0C1IMJ9</accession>
<protein>
    <submittedName>
        <fullName evidence="5">Uncharacterized protein</fullName>
    </submittedName>
</protein>
<feature type="signal peptide" evidence="2">
    <location>
        <begin position="1"/>
        <end position="20"/>
    </location>
</feature>
<feature type="transmembrane region" description="Helical" evidence="1">
    <location>
        <begin position="275"/>
        <end position="295"/>
    </location>
</feature>
<evidence type="ECO:0000313" key="6">
    <source>
        <dbReference type="Proteomes" id="UP000031408"/>
    </source>
</evidence>
<feature type="transmembrane region" description="Helical" evidence="1">
    <location>
        <begin position="244"/>
        <end position="263"/>
    </location>
</feature>
<dbReference type="OrthoDB" id="319167at2"/>
<dbReference type="AlphaFoldDB" id="A0A0C1IMJ9"/>
<reference evidence="5 6" key="1">
    <citation type="submission" date="2014-11" db="EMBL/GenBank/DDBJ databases">
        <title>Genome sequence of Flavihumibacter solisilvae 3-3.</title>
        <authorList>
            <person name="Zhou G."/>
            <person name="Li M."/>
            <person name="Wang G."/>
        </authorList>
    </citation>
    <scope>NUCLEOTIDE SEQUENCE [LARGE SCALE GENOMIC DNA]</scope>
    <source>
        <strain evidence="5 6">3-3</strain>
    </source>
</reference>
<organism evidence="5 6">
    <name type="scientific">Flavihumibacter solisilvae</name>
    <dbReference type="NCBI Taxonomy" id="1349421"/>
    <lineage>
        <taxon>Bacteria</taxon>
        <taxon>Pseudomonadati</taxon>
        <taxon>Bacteroidota</taxon>
        <taxon>Chitinophagia</taxon>
        <taxon>Chitinophagales</taxon>
        <taxon>Chitinophagaceae</taxon>
        <taxon>Flavihumibacter</taxon>
    </lineage>
</organism>
<proteinExistence type="predicted"/>
<evidence type="ECO:0000256" key="1">
    <source>
        <dbReference type="SAM" id="Phobius"/>
    </source>
</evidence>
<dbReference type="InterPro" id="IPR057436">
    <property type="entry name" value="5TMH_Lnb"/>
</dbReference>
<evidence type="ECO:0000259" key="4">
    <source>
        <dbReference type="Pfam" id="PF25221"/>
    </source>
</evidence>
<keyword evidence="2" id="KW-0732">Signal</keyword>
<keyword evidence="1" id="KW-0472">Membrane</keyword>
<sequence length="391" mass="44433">MAGIFRIALFLVLGFCSAAAFGRTGGQYRISILTCGVGDDLYAVFGHTAIRVTDSVNKKDVVYNFGTFDFESRNFVTEFLSGKLLYFLSLEDFNSFIATYQEENRDVIEQELMLTPEEEDVIVRKLELANTDRSRYYRYEFFKNNCTTKVLDLIWDYLGSSGKQDSLSNELTTRKLLHAHLISNDRKWLDLGINLILGSEIDKPLSRRSSLFLPALLQSELGKQSSVVKETVLFKRDAQSTFPLTPGSLFSGLLFVSLVLTFIPFEKWQKVQRVISVSLMLTAGIIGVVIVWFWLGIGRDIYKWNYNLVWAFPSNFLLAYAVLRNRGEFKWLFKAHLVAGLLFLIATPWLPQAISLPVILLMILLLVTYYQAHGKAIPSRPGTPPHLDSFS</sequence>
<evidence type="ECO:0000313" key="5">
    <source>
        <dbReference type="EMBL" id="KIC95460.1"/>
    </source>
</evidence>
<keyword evidence="1" id="KW-1133">Transmembrane helix</keyword>
<feature type="chain" id="PRO_5002134217" evidence="2">
    <location>
        <begin position="21"/>
        <end position="391"/>
    </location>
</feature>
<evidence type="ECO:0000259" key="3">
    <source>
        <dbReference type="Pfam" id="PF13387"/>
    </source>
</evidence>
<name>A0A0C1IMJ9_9BACT</name>
<feature type="domain" description="Lnb N-terminal periplasmic" evidence="3">
    <location>
        <begin position="29"/>
        <end position="161"/>
    </location>
</feature>
<keyword evidence="6" id="KW-1185">Reference proteome</keyword>
<comment type="caution">
    <text evidence="5">The sequence shown here is derived from an EMBL/GenBank/DDBJ whole genome shotgun (WGS) entry which is preliminary data.</text>
</comment>
<dbReference type="InterPro" id="IPR025178">
    <property type="entry name" value="Lnb_N"/>
</dbReference>
<keyword evidence="1" id="KW-0812">Transmembrane</keyword>
<dbReference type="Pfam" id="PF13387">
    <property type="entry name" value="Lnb_N"/>
    <property type="match status" value="1"/>
</dbReference>
<feature type="transmembrane region" description="Helical" evidence="1">
    <location>
        <begin position="307"/>
        <end position="324"/>
    </location>
</feature>
<dbReference type="STRING" id="1349421.OI18_06135"/>
<dbReference type="Proteomes" id="UP000031408">
    <property type="component" value="Unassembled WGS sequence"/>
</dbReference>
<gene>
    <name evidence="5" type="ORF">OI18_06135</name>
</gene>
<dbReference type="EMBL" id="JSVC01000006">
    <property type="protein sequence ID" value="KIC95460.1"/>
    <property type="molecule type" value="Genomic_DNA"/>
</dbReference>
<evidence type="ECO:0000256" key="2">
    <source>
        <dbReference type="SAM" id="SignalP"/>
    </source>
</evidence>
<dbReference type="RefSeq" id="WP_039138064.1">
    <property type="nucleotide sequence ID" value="NZ_JSVC01000006.1"/>
</dbReference>
<feature type="transmembrane region" description="Helical" evidence="1">
    <location>
        <begin position="356"/>
        <end position="372"/>
    </location>
</feature>